<name>A0A5M3WZM6_9ACTN</name>
<feature type="transmembrane region" description="Helical" evidence="9">
    <location>
        <begin position="261"/>
        <end position="282"/>
    </location>
</feature>
<accession>A0A5M3WZM6</accession>
<feature type="transmembrane region" description="Helical" evidence="9">
    <location>
        <begin position="66"/>
        <end position="87"/>
    </location>
</feature>
<dbReference type="Proteomes" id="UP000331127">
    <property type="component" value="Unassembled WGS sequence"/>
</dbReference>
<dbReference type="InterPro" id="IPR001851">
    <property type="entry name" value="ABC_transp_permease"/>
</dbReference>
<evidence type="ECO:0000313" key="11">
    <source>
        <dbReference type="Proteomes" id="UP000331127"/>
    </source>
</evidence>
<dbReference type="Pfam" id="PF02653">
    <property type="entry name" value="BPD_transp_2"/>
    <property type="match status" value="1"/>
</dbReference>
<evidence type="ECO:0000313" key="10">
    <source>
        <dbReference type="EMBL" id="GES13876.1"/>
    </source>
</evidence>
<evidence type="ECO:0000256" key="7">
    <source>
        <dbReference type="ARBA" id="ARBA00023136"/>
    </source>
</evidence>
<protein>
    <submittedName>
        <fullName evidence="10">Branched-chain amino acid ABC transporter permease</fullName>
    </submittedName>
</protein>
<keyword evidence="5" id="KW-0029">Amino-acid transport</keyword>
<feature type="transmembrane region" description="Helical" evidence="9">
    <location>
        <begin position="34"/>
        <end position="54"/>
    </location>
</feature>
<evidence type="ECO:0000256" key="4">
    <source>
        <dbReference type="ARBA" id="ARBA00022692"/>
    </source>
</evidence>
<keyword evidence="2" id="KW-0813">Transport</keyword>
<dbReference type="GO" id="GO:0006865">
    <property type="term" value="P:amino acid transport"/>
    <property type="evidence" value="ECO:0007669"/>
    <property type="project" value="UniProtKB-KW"/>
</dbReference>
<reference evidence="10 11" key="1">
    <citation type="submission" date="2019-10" db="EMBL/GenBank/DDBJ databases">
        <title>Whole genome shotgun sequence of Acrocarpospora macrocephala NBRC 16266.</title>
        <authorList>
            <person name="Ichikawa N."/>
            <person name="Kimura A."/>
            <person name="Kitahashi Y."/>
            <person name="Komaki H."/>
            <person name="Oguchi A."/>
        </authorList>
    </citation>
    <scope>NUCLEOTIDE SEQUENCE [LARGE SCALE GENOMIC DNA]</scope>
    <source>
        <strain evidence="10 11">NBRC 16266</strain>
    </source>
</reference>
<feature type="transmembrane region" description="Helical" evidence="9">
    <location>
        <begin position="146"/>
        <end position="163"/>
    </location>
</feature>
<evidence type="ECO:0000256" key="9">
    <source>
        <dbReference type="SAM" id="Phobius"/>
    </source>
</evidence>
<comment type="similarity">
    <text evidence="8">Belongs to the binding-protein-dependent transport system permease family. LivHM subfamily.</text>
</comment>
<dbReference type="EMBL" id="BLAE01000051">
    <property type="protein sequence ID" value="GES13876.1"/>
    <property type="molecule type" value="Genomic_DNA"/>
</dbReference>
<dbReference type="OrthoDB" id="9807115at2"/>
<dbReference type="RefSeq" id="WP_155359090.1">
    <property type="nucleotide sequence ID" value="NZ_BAAAHL010000059.1"/>
</dbReference>
<evidence type="ECO:0000256" key="8">
    <source>
        <dbReference type="ARBA" id="ARBA00037998"/>
    </source>
</evidence>
<dbReference type="InterPro" id="IPR052157">
    <property type="entry name" value="BCAA_transport_permease"/>
</dbReference>
<dbReference type="GO" id="GO:0022857">
    <property type="term" value="F:transmembrane transporter activity"/>
    <property type="evidence" value="ECO:0007669"/>
    <property type="project" value="InterPro"/>
</dbReference>
<feature type="transmembrane region" description="Helical" evidence="9">
    <location>
        <begin position="227"/>
        <end position="254"/>
    </location>
</feature>
<organism evidence="10 11">
    <name type="scientific">Acrocarpospora macrocephala</name>
    <dbReference type="NCBI Taxonomy" id="150177"/>
    <lineage>
        <taxon>Bacteria</taxon>
        <taxon>Bacillati</taxon>
        <taxon>Actinomycetota</taxon>
        <taxon>Actinomycetes</taxon>
        <taxon>Streptosporangiales</taxon>
        <taxon>Streptosporangiaceae</taxon>
        <taxon>Acrocarpospora</taxon>
    </lineage>
</organism>
<evidence type="ECO:0000256" key="1">
    <source>
        <dbReference type="ARBA" id="ARBA00004651"/>
    </source>
</evidence>
<feature type="transmembrane region" description="Helical" evidence="9">
    <location>
        <begin position="192"/>
        <end position="215"/>
    </location>
</feature>
<keyword evidence="11" id="KW-1185">Reference proteome</keyword>
<comment type="subcellular location">
    <subcellularLocation>
        <location evidence="1">Cell membrane</location>
        <topology evidence="1">Multi-pass membrane protein</topology>
    </subcellularLocation>
</comment>
<keyword evidence="6 9" id="KW-1133">Transmembrane helix</keyword>
<evidence type="ECO:0000256" key="6">
    <source>
        <dbReference type="ARBA" id="ARBA00022989"/>
    </source>
</evidence>
<keyword evidence="3" id="KW-1003">Cell membrane</keyword>
<dbReference type="PANTHER" id="PTHR11795">
    <property type="entry name" value="BRANCHED-CHAIN AMINO ACID TRANSPORT SYSTEM PERMEASE PROTEIN LIVH"/>
    <property type="match status" value="1"/>
</dbReference>
<feature type="transmembrane region" description="Helical" evidence="9">
    <location>
        <begin position="6"/>
        <end position="27"/>
    </location>
</feature>
<feature type="transmembrane region" description="Helical" evidence="9">
    <location>
        <begin position="99"/>
        <end position="118"/>
    </location>
</feature>
<evidence type="ECO:0000256" key="5">
    <source>
        <dbReference type="ARBA" id="ARBA00022970"/>
    </source>
</evidence>
<gene>
    <name evidence="10" type="ORF">Amac_074730</name>
</gene>
<keyword evidence="4 9" id="KW-0812">Transmembrane</keyword>
<evidence type="ECO:0000256" key="3">
    <source>
        <dbReference type="ARBA" id="ARBA00022475"/>
    </source>
</evidence>
<dbReference type="GO" id="GO:0005886">
    <property type="term" value="C:plasma membrane"/>
    <property type="evidence" value="ECO:0007669"/>
    <property type="project" value="UniProtKB-SubCell"/>
</dbReference>
<dbReference type="PANTHER" id="PTHR11795:SF442">
    <property type="entry name" value="ABC TRANSPORTER ATP-BINDING PROTEIN"/>
    <property type="match status" value="1"/>
</dbReference>
<comment type="caution">
    <text evidence="10">The sequence shown here is derived from an EMBL/GenBank/DDBJ whole genome shotgun (WGS) entry which is preliminary data.</text>
</comment>
<dbReference type="CDD" id="cd06582">
    <property type="entry name" value="TM_PBP1_LivH_like"/>
    <property type="match status" value="1"/>
</dbReference>
<keyword evidence="7 9" id="KW-0472">Membrane</keyword>
<evidence type="ECO:0000256" key="2">
    <source>
        <dbReference type="ARBA" id="ARBA00022448"/>
    </source>
</evidence>
<proteinExistence type="inferred from homology"/>
<sequence>MSTFLLIIISGLGLGSLYFLLAAGLSVIFGLMRVLSFAHGAFLSASGFASWMVLRSFETPSTPQLLLALVVSVLTGGAVAYLAEVLLVRPLKGKELEQLLVTVGLGMVLVALMAGIWGPDEHLIPRPVWLTDTTSIAGAPISNSRLLLIGLAGVVVVGIHLILSRTRYGLIIRAGVENSAMVSALGINVKRAFTLVFVAGGMLAGLGGGLAGTYYGGISPFLGDGMLIFSFIVLIIGGLGSINGALIASVVLGVSQSVANYYVLNGIGDVLVVVLLVATLLVRPQGLLGQKERLI</sequence>
<dbReference type="AlphaFoldDB" id="A0A5M3WZM6"/>